<dbReference type="AlphaFoldDB" id="A0A6L9S224"/>
<dbReference type="Proteomes" id="UP000475214">
    <property type="component" value="Unassembled WGS sequence"/>
</dbReference>
<name>A0A6L9S224_9ACTN</name>
<evidence type="ECO:0000259" key="3">
    <source>
        <dbReference type="Pfam" id="PF13399"/>
    </source>
</evidence>
<comment type="caution">
    <text evidence="4">The sequence shown here is derived from an EMBL/GenBank/DDBJ whole genome shotgun (WGS) entry which is preliminary data.</text>
</comment>
<keyword evidence="2" id="KW-1133">Transmembrane helix</keyword>
<organism evidence="4 5">
    <name type="scientific">Phytoactinopolyspora halotolerans</name>
    <dbReference type="NCBI Taxonomy" id="1981512"/>
    <lineage>
        <taxon>Bacteria</taxon>
        <taxon>Bacillati</taxon>
        <taxon>Actinomycetota</taxon>
        <taxon>Actinomycetes</taxon>
        <taxon>Jiangellales</taxon>
        <taxon>Jiangellaceae</taxon>
        <taxon>Phytoactinopolyspora</taxon>
    </lineage>
</organism>
<evidence type="ECO:0000313" key="4">
    <source>
        <dbReference type="EMBL" id="NED99265.1"/>
    </source>
</evidence>
<evidence type="ECO:0000256" key="1">
    <source>
        <dbReference type="SAM" id="MobiDB-lite"/>
    </source>
</evidence>
<reference evidence="4 5" key="1">
    <citation type="submission" date="2020-02" db="EMBL/GenBank/DDBJ databases">
        <authorList>
            <person name="Li X.-J."/>
            <person name="Han X.-M."/>
        </authorList>
    </citation>
    <scope>NUCLEOTIDE SEQUENCE [LARGE SCALE GENOMIC DNA]</scope>
    <source>
        <strain evidence="4 5">CCTCC AB 2017055</strain>
    </source>
</reference>
<evidence type="ECO:0000256" key="2">
    <source>
        <dbReference type="SAM" id="Phobius"/>
    </source>
</evidence>
<keyword evidence="2" id="KW-0812">Transmembrane</keyword>
<proteinExistence type="predicted"/>
<dbReference type="RefSeq" id="WP_163732805.1">
    <property type="nucleotide sequence ID" value="NZ_JAAGOA010000002.1"/>
</dbReference>
<sequence>MEPGDPTDRYELTDAEDDYRPRHTWRHVRTAVTLLVLVAFVVGAAWYSWNNVMEPTDADDAGDTVATCPTMAPTDAPPPEEIEVNVYNATDRGGLARDVAGTLRDRGFAVLDVANDPLDKTVEETAEIRLHPDSEAAASLLASMVPDAVLVREERDSQAVDLVLGEAFDELAAMPGPDATDAACP</sequence>
<protein>
    <submittedName>
        <fullName evidence="4">LytR C-terminal domain-containing protein</fullName>
    </submittedName>
</protein>
<feature type="transmembrane region" description="Helical" evidence="2">
    <location>
        <begin position="30"/>
        <end position="49"/>
    </location>
</feature>
<feature type="region of interest" description="Disordered" evidence="1">
    <location>
        <begin position="58"/>
        <end position="78"/>
    </location>
</feature>
<accession>A0A6L9S224</accession>
<dbReference type="InterPro" id="IPR027381">
    <property type="entry name" value="LytR/CpsA/Psr_C"/>
</dbReference>
<gene>
    <name evidence="4" type="ORF">G1H10_03695</name>
</gene>
<keyword evidence="2" id="KW-0472">Membrane</keyword>
<keyword evidence="5" id="KW-1185">Reference proteome</keyword>
<dbReference type="EMBL" id="JAAGOA010000002">
    <property type="protein sequence ID" value="NED99265.1"/>
    <property type="molecule type" value="Genomic_DNA"/>
</dbReference>
<evidence type="ECO:0000313" key="5">
    <source>
        <dbReference type="Proteomes" id="UP000475214"/>
    </source>
</evidence>
<dbReference type="Pfam" id="PF13399">
    <property type="entry name" value="LytR_C"/>
    <property type="match status" value="1"/>
</dbReference>
<feature type="domain" description="LytR/CpsA/Psr regulator C-terminal" evidence="3">
    <location>
        <begin position="81"/>
        <end position="168"/>
    </location>
</feature>
<dbReference type="Gene3D" id="3.30.70.2390">
    <property type="match status" value="1"/>
</dbReference>